<gene>
    <name evidence="1" type="ORF">GNZ12_24445</name>
</gene>
<keyword evidence="2" id="KW-1185">Reference proteome</keyword>
<sequence>MKDEVFRRKLNEQLPKGIKLDAPSNRPKPADYRIVYAIATVKDIPRRLPFFSKVTLKNAMSNLGVVCRHLLSTDKKART</sequence>
<dbReference type="EMBL" id="WOEY01000095">
    <property type="protein sequence ID" value="NPT44404.1"/>
    <property type="molecule type" value="Genomic_DNA"/>
</dbReference>
<protein>
    <submittedName>
        <fullName evidence="1">Uncharacterized protein</fullName>
    </submittedName>
</protein>
<reference evidence="1 2" key="1">
    <citation type="submission" date="2019-11" db="EMBL/GenBank/DDBJ databases">
        <title>Metabolism of dissolved organic matter in forest soils.</title>
        <authorList>
            <person name="Cyle K.T."/>
            <person name="Wilhelm R.C."/>
            <person name="Martinez C.E."/>
        </authorList>
    </citation>
    <scope>NUCLEOTIDE SEQUENCE [LARGE SCALE GENOMIC DNA]</scope>
    <source>
        <strain evidence="1 2">1N</strain>
    </source>
</reference>
<organism evidence="1 2">
    <name type="scientific">Paraburkholderia solitsugae</name>
    <dbReference type="NCBI Taxonomy" id="2675748"/>
    <lineage>
        <taxon>Bacteria</taxon>
        <taxon>Pseudomonadati</taxon>
        <taxon>Pseudomonadota</taxon>
        <taxon>Betaproteobacteria</taxon>
        <taxon>Burkholderiales</taxon>
        <taxon>Burkholderiaceae</taxon>
        <taxon>Paraburkholderia</taxon>
    </lineage>
</organism>
<dbReference type="Proteomes" id="UP000652198">
    <property type="component" value="Unassembled WGS sequence"/>
</dbReference>
<proteinExistence type="predicted"/>
<dbReference type="NCBIfam" id="TIGR04141">
    <property type="entry name" value="TIGR04141 family sporadically distributed protein"/>
    <property type="match status" value="1"/>
</dbReference>
<dbReference type="Pfam" id="PF19614">
    <property type="entry name" value="DUF6119"/>
    <property type="match status" value="1"/>
</dbReference>
<comment type="caution">
    <text evidence="1">The sequence shown here is derived from an EMBL/GenBank/DDBJ whole genome shotgun (WGS) entry which is preliminary data.</text>
</comment>
<name>A0ABX2BUJ1_9BURK</name>
<evidence type="ECO:0000313" key="1">
    <source>
        <dbReference type="EMBL" id="NPT44404.1"/>
    </source>
</evidence>
<accession>A0ABX2BUJ1</accession>
<dbReference type="InterPro" id="IPR026487">
    <property type="entry name" value="CHP04141"/>
</dbReference>
<evidence type="ECO:0000313" key="2">
    <source>
        <dbReference type="Proteomes" id="UP000652198"/>
    </source>
</evidence>